<name>A0A0A3IVZ8_9BACL</name>
<keyword evidence="12" id="KW-0902">Two-component regulatory system</keyword>
<evidence type="ECO:0000313" key="16">
    <source>
        <dbReference type="EMBL" id="KGR87625.1"/>
    </source>
</evidence>
<keyword evidence="9 16" id="KW-0418">Kinase</keyword>
<dbReference type="SUPFAM" id="SSF55874">
    <property type="entry name" value="ATPase domain of HSP90 chaperone/DNA topoisomerase II/histidine kinase"/>
    <property type="match status" value="1"/>
</dbReference>
<dbReference type="Proteomes" id="UP000030595">
    <property type="component" value="Unassembled WGS sequence"/>
</dbReference>
<feature type="domain" description="Histidine kinase" evidence="15">
    <location>
        <begin position="335"/>
        <end position="528"/>
    </location>
</feature>
<evidence type="ECO:0000256" key="11">
    <source>
        <dbReference type="ARBA" id="ARBA00022989"/>
    </source>
</evidence>
<dbReference type="NCBIfam" id="TIGR00229">
    <property type="entry name" value="sensory_box"/>
    <property type="match status" value="1"/>
</dbReference>
<evidence type="ECO:0000256" key="9">
    <source>
        <dbReference type="ARBA" id="ARBA00022777"/>
    </source>
</evidence>
<dbReference type="PANTHER" id="PTHR43304">
    <property type="entry name" value="PHYTOCHROME-LIKE PROTEIN CPH1"/>
    <property type="match status" value="1"/>
</dbReference>
<evidence type="ECO:0000256" key="4">
    <source>
        <dbReference type="ARBA" id="ARBA00022475"/>
    </source>
</evidence>
<keyword evidence="5" id="KW-0597">Phosphoprotein</keyword>
<evidence type="ECO:0000256" key="5">
    <source>
        <dbReference type="ARBA" id="ARBA00022553"/>
    </source>
</evidence>
<dbReference type="CDD" id="cd00130">
    <property type="entry name" value="PAS"/>
    <property type="match status" value="1"/>
</dbReference>
<dbReference type="InterPro" id="IPR033463">
    <property type="entry name" value="sCache_3"/>
</dbReference>
<dbReference type="SUPFAM" id="SSF103190">
    <property type="entry name" value="Sensory domain-like"/>
    <property type="match status" value="1"/>
</dbReference>
<dbReference type="Pfam" id="PF02518">
    <property type="entry name" value="HATPase_c"/>
    <property type="match status" value="1"/>
</dbReference>
<dbReference type="PROSITE" id="PS50109">
    <property type="entry name" value="HIS_KIN"/>
    <property type="match status" value="1"/>
</dbReference>
<evidence type="ECO:0000256" key="14">
    <source>
        <dbReference type="SAM" id="Phobius"/>
    </source>
</evidence>
<dbReference type="OrthoDB" id="9792686at2"/>
<evidence type="ECO:0000256" key="1">
    <source>
        <dbReference type="ARBA" id="ARBA00000085"/>
    </source>
</evidence>
<gene>
    <name evidence="16" type="ORF">CD30_18685</name>
</gene>
<evidence type="ECO:0000256" key="10">
    <source>
        <dbReference type="ARBA" id="ARBA00022840"/>
    </source>
</evidence>
<comment type="caution">
    <text evidence="16">The sequence shown here is derived from an EMBL/GenBank/DDBJ whole genome shotgun (WGS) entry which is preliminary data.</text>
</comment>
<protein>
    <recommendedName>
        <fullName evidence="3">histidine kinase</fullName>
        <ecNumber evidence="3">2.7.13.3</ecNumber>
    </recommendedName>
</protein>
<evidence type="ECO:0000256" key="13">
    <source>
        <dbReference type="ARBA" id="ARBA00023136"/>
    </source>
</evidence>
<dbReference type="eggNOG" id="COG3290">
    <property type="taxonomic scope" value="Bacteria"/>
</dbReference>
<comment type="subcellular location">
    <subcellularLocation>
        <location evidence="2">Cell membrane</location>
        <topology evidence="2">Multi-pass membrane protein</topology>
    </subcellularLocation>
</comment>
<keyword evidence="7 14" id="KW-0812">Transmembrane</keyword>
<dbReference type="GO" id="GO:0005524">
    <property type="term" value="F:ATP binding"/>
    <property type="evidence" value="ECO:0007669"/>
    <property type="project" value="UniProtKB-KW"/>
</dbReference>
<dbReference type="GO" id="GO:0005886">
    <property type="term" value="C:plasma membrane"/>
    <property type="evidence" value="ECO:0007669"/>
    <property type="project" value="UniProtKB-SubCell"/>
</dbReference>
<dbReference type="InterPro" id="IPR000014">
    <property type="entry name" value="PAS"/>
</dbReference>
<dbReference type="InterPro" id="IPR052162">
    <property type="entry name" value="Sensor_kinase/Photoreceptor"/>
</dbReference>
<keyword evidence="4" id="KW-1003">Cell membrane</keyword>
<evidence type="ECO:0000259" key="15">
    <source>
        <dbReference type="PROSITE" id="PS50109"/>
    </source>
</evidence>
<comment type="catalytic activity">
    <reaction evidence="1">
        <text>ATP + protein L-histidine = ADP + protein N-phospho-L-histidine.</text>
        <dbReference type="EC" id="2.7.13.3"/>
    </reaction>
</comment>
<sequence length="528" mass="59358">MYKRKISVNEKIMLLTFFIIAFSFFIAGTFVIGSIIKDQEEEIGQKAMLVARTVSNLPEISNLLQSEDFNEASKGINQIVEEIRSIHNPEYIVVMNMGKLKYSHPSKDEIGQLSESTDINPAFAQHYYLSKAVGEKGPMIRAFVPIMNSENIQVGVTVVGYEIPTILQILEDFKTEIFIAIGLIVLFSVWGARTLGRHIKKQMFGLEPHEISKMYVERTETFNAMHEGIIAVDSKLNITIFNNTAAEILGIKENPANLIGKNIFDVLPDSRLPDIVLPEGSDYNQEIYINQRSILNNRVPIHVDGKRVGTVAVFKDLTAIKQLAEELTGVKALRVHTHEYKNKLHTIAGLLHLGHTKQALEYISQVSDEHDNITKFLNERIYNENISGLLLSKISRGKELEIKVTIDPESKFTRFPDKLDQHDFVVLFGNLIENAFDALNEIEKENKEITISIDDQDGVLAILVSDNGIGMSKETAERIFENGYSTKAKENRGIGLYLISEIVKKGNGTIEVTSELNKGTTFLITFDI</sequence>
<keyword evidence="10" id="KW-0067">ATP-binding</keyword>
<dbReference type="InterPro" id="IPR036890">
    <property type="entry name" value="HATPase_C_sf"/>
</dbReference>
<keyword evidence="17" id="KW-1185">Reference proteome</keyword>
<evidence type="ECO:0000313" key="17">
    <source>
        <dbReference type="Proteomes" id="UP000030595"/>
    </source>
</evidence>
<dbReference type="Gene3D" id="1.10.287.130">
    <property type="match status" value="1"/>
</dbReference>
<proteinExistence type="predicted"/>
<dbReference type="PRINTS" id="PR00344">
    <property type="entry name" value="BCTRLSENSOR"/>
</dbReference>
<keyword evidence="13 14" id="KW-0472">Membrane</keyword>
<dbReference type="InterPro" id="IPR005467">
    <property type="entry name" value="His_kinase_dom"/>
</dbReference>
<evidence type="ECO:0000256" key="7">
    <source>
        <dbReference type="ARBA" id="ARBA00022692"/>
    </source>
</evidence>
<dbReference type="RefSeq" id="WP_036180172.1">
    <property type="nucleotide sequence ID" value="NZ_AVCZ01000068.1"/>
</dbReference>
<keyword evidence="11 14" id="KW-1133">Transmembrane helix</keyword>
<reference evidence="16 17" key="1">
    <citation type="submission" date="2014-02" db="EMBL/GenBank/DDBJ databases">
        <title>Draft genome sequence of Lysinibacillus massiliensis CCUG 49529.</title>
        <authorList>
            <person name="Zhang F."/>
            <person name="Wang G."/>
            <person name="Zhang L."/>
        </authorList>
    </citation>
    <scope>NUCLEOTIDE SEQUENCE [LARGE SCALE GENOMIC DNA]</scope>
    <source>
        <strain evidence="16 17">CCUG 49529</strain>
    </source>
</reference>
<dbReference type="InterPro" id="IPR029151">
    <property type="entry name" value="Sensor-like_sf"/>
</dbReference>
<dbReference type="InterPro" id="IPR004358">
    <property type="entry name" value="Sig_transdc_His_kin-like_C"/>
</dbReference>
<dbReference type="GO" id="GO:0004673">
    <property type="term" value="F:protein histidine kinase activity"/>
    <property type="evidence" value="ECO:0007669"/>
    <property type="project" value="UniProtKB-EC"/>
</dbReference>
<dbReference type="SUPFAM" id="SSF55785">
    <property type="entry name" value="PYP-like sensor domain (PAS domain)"/>
    <property type="match status" value="1"/>
</dbReference>
<dbReference type="InterPro" id="IPR039506">
    <property type="entry name" value="SPOB_a"/>
</dbReference>
<dbReference type="InterPro" id="IPR035965">
    <property type="entry name" value="PAS-like_dom_sf"/>
</dbReference>
<keyword evidence="8" id="KW-0547">Nucleotide-binding</keyword>
<organism evidence="16 17">
    <name type="scientific">Ureibacillus massiliensis 4400831 = CIP 108448 = CCUG 49529</name>
    <dbReference type="NCBI Taxonomy" id="1211035"/>
    <lineage>
        <taxon>Bacteria</taxon>
        <taxon>Bacillati</taxon>
        <taxon>Bacillota</taxon>
        <taxon>Bacilli</taxon>
        <taxon>Bacillales</taxon>
        <taxon>Caryophanaceae</taxon>
        <taxon>Ureibacillus</taxon>
    </lineage>
</organism>
<dbReference type="SMART" id="SM00387">
    <property type="entry name" value="HATPase_c"/>
    <property type="match status" value="1"/>
</dbReference>
<dbReference type="PANTHER" id="PTHR43304:SF1">
    <property type="entry name" value="PAC DOMAIN-CONTAINING PROTEIN"/>
    <property type="match status" value="1"/>
</dbReference>
<dbReference type="InterPro" id="IPR003594">
    <property type="entry name" value="HATPase_dom"/>
</dbReference>
<dbReference type="GO" id="GO:0000160">
    <property type="term" value="P:phosphorelay signal transduction system"/>
    <property type="evidence" value="ECO:0007669"/>
    <property type="project" value="UniProtKB-KW"/>
</dbReference>
<dbReference type="Pfam" id="PF00989">
    <property type="entry name" value="PAS"/>
    <property type="match status" value="1"/>
</dbReference>
<evidence type="ECO:0000256" key="8">
    <source>
        <dbReference type="ARBA" id="ARBA00022741"/>
    </source>
</evidence>
<dbReference type="AlphaFoldDB" id="A0A0A3IVZ8"/>
<dbReference type="EC" id="2.7.13.3" evidence="3"/>
<dbReference type="Pfam" id="PF14689">
    <property type="entry name" value="SPOB_a"/>
    <property type="match status" value="1"/>
</dbReference>
<keyword evidence="6" id="KW-0808">Transferase</keyword>
<dbReference type="EMBL" id="JPVQ01000068">
    <property type="protein sequence ID" value="KGR87625.1"/>
    <property type="molecule type" value="Genomic_DNA"/>
</dbReference>
<feature type="transmembrane region" description="Helical" evidence="14">
    <location>
        <begin position="12"/>
        <end position="36"/>
    </location>
</feature>
<accession>A0A0A3IVZ8</accession>
<evidence type="ECO:0000256" key="2">
    <source>
        <dbReference type="ARBA" id="ARBA00004651"/>
    </source>
</evidence>
<dbReference type="Gene3D" id="3.30.450.20">
    <property type="entry name" value="PAS domain"/>
    <property type="match status" value="2"/>
</dbReference>
<evidence type="ECO:0000256" key="6">
    <source>
        <dbReference type="ARBA" id="ARBA00022679"/>
    </source>
</evidence>
<evidence type="ECO:0000256" key="3">
    <source>
        <dbReference type="ARBA" id="ARBA00012438"/>
    </source>
</evidence>
<dbReference type="Gene3D" id="3.30.565.10">
    <property type="entry name" value="Histidine kinase-like ATPase, C-terminal domain"/>
    <property type="match status" value="1"/>
</dbReference>
<dbReference type="Pfam" id="PF17203">
    <property type="entry name" value="sCache_3_2"/>
    <property type="match status" value="1"/>
</dbReference>
<evidence type="ECO:0000256" key="12">
    <source>
        <dbReference type="ARBA" id="ARBA00023012"/>
    </source>
</evidence>
<dbReference type="GO" id="GO:0006355">
    <property type="term" value="P:regulation of DNA-templated transcription"/>
    <property type="evidence" value="ECO:0007669"/>
    <property type="project" value="InterPro"/>
</dbReference>
<dbReference type="InterPro" id="IPR013767">
    <property type="entry name" value="PAS_fold"/>
</dbReference>